<dbReference type="GO" id="GO:0003899">
    <property type="term" value="F:DNA-directed RNA polymerase activity"/>
    <property type="evidence" value="ECO:0007669"/>
    <property type="project" value="InterPro"/>
</dbReference>
<proteinExistence type="predicted"/>
<sequence length="423" mass="45832">MRARIDAVKARLPIADVIERTVKLSGTATSRQRRGQCPFHGSTSTSLAVYAEEGQAHCYGCQWHGDVVKFVQDTFQVPFAEALARCEVEAGISHGAGIGGDAAPVQRARNPGPVRQRRGPPMIDPVAMGRWIWRQARREDGPVRRYLLGRGVPAGAVTDARLAAYRYLSECPCALWREGDDPMKGPVAPAVVADVVLPGMADGALTWRVIGVHVTYLSPDGEGTMRRRKPWAKPDDADPWLPKRRMLGPVGQGAVIIGPYRPGAHLWVGEGNETVLSGMYIGGADGDAVGVATLSLDNLQGGLAFARSKYGGERVWTLHDIRPDPERPCFTVPGHRGAVTGLIDSDMAPLRGRKDRETGQFQGELVQETRRGPYARRAISGAERARVCGELFVKGWRRVGAGPVNAMRAPPGMDFNDAARELV</sequence>
<dbReference type="GO" id="GO:0005737">
    <property type="term" value="C:cytoplasm"/>
    <property type="evidence" value="ECO:0007669"/>
    <property type="project" value="TreeGrafter"/>
</dbReference>
<reference evidence="6 7" key="1">
    <citation type="submission" date="2015-06" db="EMBL/GenBank/DDBJ databases">
        <authorList>
            <person name="Zeng Y."/>
            <person name="Huang Y."/>
        </authorList>
    </citation>
    <scope>NUCLEOTIDE SEQUENCE [LARGE SCALE GENOMIC DNA]</scope>
    <source>
        <strain evidence="6 7">PQ-2</strain>
    </source>
</reference>
<dbReference type="InterPro" id="IPR055570">
    <property type="entry name" value="DUF7146"/>
</dbReference>
<dbReference type="GO" id="GO:0008270">
    <property type="term" value="F:zinc ion binding"/>
    <property type="evidence" value="ECO:0007669"/>
    <property type="project" value="UniProtKB-KW"/>
</dbReference>
<dbReference type="STRING" id="1348774.AB433_07495"/>
<dbReference type="GO" id="GO:0006269">
    <property type="term" value="P:DNA replication, synthesis of primer"/>
    <property type="evidence" value="ECO:0007669"/>
    <property type="project" value="TreeGrafter"/>
</dbReference>
<dbReference type="AlphaFoldDB" id="A0A0G3XLY3"/>
<protein>
    <recommendedName>
        <fullName evidence="5">Zinc finger CHC2-type domain-containing protein</fullName>
    </recommendedName>
</protein>
<keyword evidence="2" id="KW-0863">Zinc-finger</keyword>
<keyword evidence="3" id="KW-0862">Zinc</keyword>
<dbReference type="InterPro" id="IPR036977">
    <property type="entry name" value="DNA_primase_Znf_CHC2"/>
</dbReference>
<dbReference type="SUPFAM" id="SSF57783">
    <property type="entry name" value="Zinc beta-ribbon"/>
    <property type="match status" value="1"/>
</dbReference>
<dbReference type="Gene3D" id="3.90.580.10">
    <property type="entry name" value="Zinc finger, CHC2-type domain"/>
    <property type="match status" value="1"/>
</dbReference>
<dbReference type="Pfam" id="PF01807">
    <property type="entry name" value="Zn_ribbon_DnaG"/>
    <property type="match status" value="1"/>
</dbReference>
<evidence type="ECO:0000256" key="4">
    <source>
        <dbReference type="SAM" id="MobiDB-lite"/>
    </source>
</evidence>
<dbReference type="PANTHER" id="PTHR30313">
    <property type="entry name" value="DNA PRIMASE"/>
    <property type="match status" value="1"/>
</dbReference>
<keyword evidence="1" id="KW-0479">Metal-binding</keyword>
<evidence type="ECO:0000259" key="5">
    <source>
        <dbReference type="SMART" id="SM00400"/>
    </source>
</evidence>
<dbReference type="Proteomes" id="UP000035287">
    <property type="component" value="Chromosome"/>
</dbReference>
<evidence type="ECO:0000313" key="7">
    <source>
        <dbReference type="Proteomes" id="UP000035287"/>
    </source>
</evidence>
<keyword evidence="7" id="KW-1185">Reference proteome</keyword>
<dbReference type="InterPro" id="IPR002694">
    <property type="entry name" value="Znf_CHC2"/>
</dbReference>
<dbReference type="KEGG" id="cna:AB433_07495"/>
<dbReference type="Pfam" id="PF23639">
    <property type="entry name" value="DUF7146"/>
    <property type="match status" value="1"/>
</dbReference>
<dbReference type="EMBL" id="CP011770">
    <property type="protein sequence ID" value="AKM11631.1"/>
    <property type="molecule type" value="Genomic_DNA"/>
</dbReference>
<feature type="region of interest" description="Disordered" evidence="4">
    <location>
        <begin position="99"/>
        <end position="121"/>
    </location>
</feature>
<evidence type="ECO:0000256" key="3">
    <source>
        <dbReference type="ARBA" id="ARBA00022833"/>
    </source>
</evidence>
<evidence type="ECO:0000256" key="2">
    <source>
        <dbReference type="ARBA" id="ARBA00022771"/>
    </source>
</evidence>
<name>A0A0G3XLY3_9SPHN</name>
<accession>A0A0G3XLY3</accession>
<organism evidence="6 7">
    <name type="scientific">Croceicoccus naphthovorans</name>
    <dbReference type="NCBI Taxonomy" id="1348774"/>
    <lineage>
        <taxon>Bacteria</taxon>
        <taxon>Pseudomonadati</taxon>
        <taxon>Pseudomonadota</taxon>
        <taxon>Alphaproteobacteria</taxon>
        <taxon>Sphingomonadales</taxon>
        <taxon>Erythrobacteraceae</taxon>
        <taxon>Croceicoccus</taxon>
    </lineage>
</organism>
<feature type="domain" description="Zinc finger CHC2-type" evidence="5">
    <location>
        <begin position="35"/>
        <end position="87"/>
    </location>
</feature>
<dbReference type="GO" id="GO:0003677">
    <property type="term" value="F:DNA binding"/>
    <property type="evidence" value="ECO:0007669"/>
    <property type="project" value="InterPro"/>
</dbReference>
<dbReference type="SMART" id="SM00400">
    <property type="entry name" value="ZnF_CHCC"/>
    <property type="match status" value="1"/>
</dbReference>
<evidence type="ECO:0000256" key="1">
    <source>
        <dbReference type="ARBA" id="ARBA00022723"/>
    </source>
</evidence>
<dbReference type="PATRIC" id="fig|1348774.3.peg.1570"/>
<evidence type="ECO:0000313" key="6">
    <source>
        <dbReference type="EMBL" id="AKM11631.1"/>
    </source>
</evidence>
<dbReference type="InterPro" id="IPR050219">
    <property type="entry name" value="DnaG_primase"/>
</dbReference>
<dbReference type="PANTHER" id="PTHR30313:SF2">
    <property type="entry name" value="DNA PRIMASE"/>
    <property type="match status" value="1"/>
</dbReference>
<gene>
    <name evidence="6" type="ORF">AB433_07495</name>
</gene>